<dbReference type="EMBL" id="FBWH01000009">
    <property type="protein sequence ID" value="CUX11594.1"/>
    <property type="molecule type" value="Genomic_DNA"/>
</dbReference>
<name>A0ABM9VB78_9HYPH</name>
<dbReference type="Proteomes" id="UP000191812">
    <property type="component" value="Unassembled WGS sequence"/>
</dbReference>
<organism evidence="1 2">
    <name type="scientific">Agrobacterium genomosp. 13 str. CFBP 6927</name>
    <dbReference type="NCBI Taxonomy" id="1183428"/>
    <lineage>
        <taxon>Bacteria</taxon>
        <taxon>Pseudomonadati</taxon>
        <taxon>Pseudomonadota</taxon>
        <taxon>Alphaproteobacteria</taxon>
        <taxon>Hyphomicrobiales</taxon>
        <taxon>Rhizobiaceae</taxon>
        <taxon>Rhizobium/Agrobacterium group</taxon>
        <taxon>Agrobacterium</taxon>
        <taxon>Agrobacterium tumefaciens complex</taxon>
    </lineage>
</organism>
<gene>
    <name evidence="1" type="ORF">AGR13a_Cc170026</name>
</gene>
<proteinExistence type="predicted"/>
<protein>
    <submittedName>
        <fullName evidence="1">Uncharacterized protein</fullName>
    </submittedName>
</protein>
<evidence type="ECO:0000313" key="2">
    <source>
        <dbReference type="Proteomes" id="UP000191812"/>
    </source>
</evidence>
<keyword evidence="2" id="KW-1185">Reference proteome</keyword>
<evidence type="ECO:0000313" key="1">
    <source>
        <dbReference type="EMBL" id="CUX11594.1"/>
    </source>
</evidence>
<comment type="caution">
    <text evidence="1">The sequence shown here is derived from an EMBL/GenBank/DDBJ whole genome shotgun (WGS) entry which is preliminary data.</text>
</comment>
<accession>A0ABM9VB78</accession>
<reference evidence="1 2" key="1">
    <citation type="submission" date="2016-01" db="EMBL/GenBank/DDBJ databases">
        <authorList>
            <person name="Regsiter A."/>
            <person name="william w."/>
        </authorList>
    </citation>
    <scope>NUCLEOTIDE SEQUENCE [LARGE SCALE GENOMIC DNA]</scope>
    <source>
        <strain evidence="1 2">CFBP 6927</strain>
    </source>
</reference>
<sequence length="91" mass="10440">MRRAEMAKKTKIEHSEFSGEFEDDGITVLVDIHRPAGTQQDWTLEVISEHDDVTTWDEPFATDKDAWEEFLATCEKDGIRSFLDGEDPSVH</sequence>